<gene>
    <name evidence="1" type="ORF">ASZ90_018673</name>
</gene>
<name>A0A0W8E5M8_9ZZZZ</name>
<organism evidence="1">
    <name type="scientific">hydrocarbon metagenome</name>
    <dbReference type="NCBI Taxonomy" id="938273"/>
    <lineage>
        <taxon>unclassified sequences</taxon>
        <taxon>metagenomes</taxon>
        <taxon>ecological metagenomes</taxon>
    </lineage>
</organism>
<proteinExistence type="predicted"/>
<protein>
    <submittedName>
        <fullName evidence="1">Uncharacterized protein</fullName>
    </submittedName>
</protein>
<comment type="caution">
    <text evidence="1">The sequence shown here is derived from an EMBL/GenBank/DDBJ whole genome shotgun (WGS) entry which is preliminary data.</text>
</comment>
<accession>A0A0W8E5M8</accession>
<sequence>MDHKDDTKLKVLASQLEGEICKELRPVKKYYQLMIFAGGSGVEARINRYPVPDPKTALIIIDIILSEFGQIGNDNCMFSLQYKDDLDEDWKDWDDCQGHTICEYEINENFIMILPG</sequence>
<dbReference type="EMBL" id="LNQE01001865">
    <property type="protein sequence ID" value="KUG03893.1"/>
    <property type="molecule type" value="Genomic_DNA"/>
</dbReference>
<reference evidence="1" key="1">
    <citation type="journal article" date="2015" name="Proc. Natl. Acad. Sci. U.S.A.">
        <title>Networks of energetic and metabolic interactions define dynamics in microbial communities.</title>
        <authorList>
            <person name="Embree M."/>
            <person name="Liu J.K."/>
            <person name="Al-Bassam M.M."/>
            <person name="Zengler K."/>
        </authorList>
    </citation>
    <scope>NUCLEOTIDE SEQUENCE</scope>
</reference>
<dbReference type="AlphaFoldDB" id="A0A0W8E5M8"/>
<evidence type="ECO:0000313" key="1">
    <source>
        <dbReference type="EMBL" id="KUG03893.1"/>
    </source>
</evidence>